<evidence type="ECO:0000313" key="3">
    <source>
        <dbReference type="EMBL" id="KIK24055.1"/>
    </source>
</evidence>
<dbReference type="HOGENOM" id="CLU_035509_10_5_1"/>
<feature type="transmembrane region" description="Helical" evidence="1">
    <location>
        <begin position="157"/>
        <end position="186"/>
    </location>
</feature>
<accession>A0A0C9YGK9</accession>
<keyword evidence="1" id="KW-1133">Transmembrane helix</keyword>
<protein>
    <recommendedName>
        <fullName evidence="2">DUF6533 domain-containing protein</fullName>
    </recommendedName>
</protein>
<feature type="transmembrane region" description="Helical" evidence="1">
    <location>
        <begin position="125"/>
        <end position="145"/>
    </location>
</feature>
<organism evidence="3 4">
    <name type="scientific">Pisolithus microcarpus 441</name>
    <dbReference type="NCBI Taxonomy" id="765257"/>
    <lineage>
        <taxon>Eukaryota</taxon>
        <taxon>Fungi</taxon>
        <taxon>Dikarya</taxon>
        <taxon>Basidiomycota</taxon>
        <taxon>Agaricomycotina</taxon>
        <taxon>Agaricomycetes</taxon>
        <taxon>Agaricomycetidae</taxon>
        <taxon>Boletales</taxon>
        <taxon>Sclerodermatineae</taxon>
        <taxon>Pisolithaceae</taxon>
        <taxon>Pisolithus</taxon>
    </lineage>
</organism>
<proteinExistence type="predicted"/>
<feature type="transmembrane region" description="Helical" evidence="1">
    <location>
        <begin position="207"/>
        <end position="225"/>
    </location>
</feature>
<feature type="transmembrane region" description="Helical" evidence="1">
    <location>
        <begin position="91"/>
        <end position="113"/>
    </location>
</feature>
<gene>
    <name evidence="3" type="ORF">PISMIDRAFT_678543</name>
</gene>
<dbReference type="STRING" id="765257.A0A0C9YGK9"/>
<keyword evidence="1" id="KW-0812">Transmembrane</keyword>
<dbReference type="InterPro" id="IPR045340">
    <property type="entry name" value="DUF6533"/>
</dbReference>
<name>A0A0C9YGK9_9AGAM</name>
<dbReference type="Proteomes" id="UP000054018">
    <property type="component" value="Unassembled WGS sequence"/>
</dbReference>
<evidence type="ECO:0000313" key="4">
    <source>
        <dbReference type="Proteomes" id="UP000054018"/>
    </source>
</evidence>
<feature type="transmembrane region" description="Helical" evidence="1">
    <location>
        <begin position="59"/>
        <end position="79"/>
    </location>
</feature>
<reference evidence="3 4" key="1">
    <citation type="submission" date="2014-04" db="EMBL/GenBank/DDBJ databases">
        <authorList>
            <consortium name="DOE Joint Genome Institute"/>
            <person name="Kuo A."/>
            <person name="Kohler A."/>
            <person name="Costa M.D."/>
            <person name="Nagy L.G."/>
            <person name="Floudas D."/>
            <person name="Copeland A."/>
            <person name="Barry K.W."/>
            <person name="Cichocki N."/>
            <person name="Veneault-Fourrey C."/>
            <person name="LaButti K."/>
            <person name="Lindquist E.A."/>
            <person name="Lipzen A."/>
            <person name="Lundell T."/>
            <person name="Morin E."/>
            <person name="Murat C."/>
            <person name="Sun H."/>
            <person name="Tunlid A."/>
            <person name="Henrissat B."/>
            <person name="Grigoriev I.V."/>
            <person name="Hibbett D.S."/>
            <person name="Martin F."/>
            <person name="Nordberg H.P."/>
            <person name="Cantor M.N."/>
            <person name="Hua S.X."/>
        </authorList>
    </citation>
    <scope>NUCLEOTIDE SEQUENCE [LARGE SCALE GENOMIC DNA]</scope>
    <source>
        <strain evidence="3 4">441</strain>
    </source>
</reference>
<evidence type="ECO:0000256" key="1">
    <source>
        <dbReference type="SAM" id="Phobius"/>
    </source>
</evidence>
<dbReference type="AlphaFoldDB" id="A0A0C9YGK9"/>
<reference evidence="4" key="2">
    <citation type="submission" date="2015-01" db="EMBL/GenBank/DDBJ databases">
        <title>Evolutionary Origins and Diversification of the Mycorrhizal Mutualists.</title>
        <authorList>
            <consortium name="DOE Joint Genome Institute"/>
            <consortium name="Mycorrhizal Genomics Consortium"/>
            <person name="Kohler A."/>
            <person name="Kuo A."/>
            <person name="Nagy L.G."/>
            <person name="Floudas D."/>
            <person name="Copeland A."/>
            <person name="Barry K.W."/>
            <person name="Cichocki N."/>
            <person name="Veneault-Fourrey C."/>
            <person name="LaButti K."/>
            <person name="Lindquist E.A."/>
            <person name="Lipzen A."/>
            <person name="Lundell T."/>
            <person name="Morin E."/>
            <person name="Murat C."/>
            <person name="Riley R."/>
            <person name="Ohm R."/>
            <person name="Sun H."/>
            <person name="Tunlid A."/>
            <person name="Henrissat B."/>
            <person name="Grigoriev I.V."/>
            <person name="Hibbett D.S."/>
            <person name="Martin F."/>
        </authorList>
    </citation>
    <scope>NUCLEOTIDE SEQUENCE [LARGE SCALE GENOMIC DNA]</scope>
    <source>
        <strain evidence="4">441</strain>
    </source>
</reference>
<dbReference type="OrthoDB" id="2637653at2759"/>
<keyword evidence="4" id="KW-1185">Reference proteome</keyword>
<dbReference type="EMBL" id="KN833720">
    <property type="protein sequence ID" value="KIK24055.1"/>
    <property type="molecule type" value="Genomic_DNA"/>
</dbReference>
<evidence type="ECO:0000259" key="2">
    <source>
        <dbReference type="Pfam" id="PF20151"/>
    </source>
</evidence>
<feature type="domain" description="DUF6533" evidence="2">
    <location>
        <begin position="23"/>
        <end position="65"/>
    </location>
</feature>
<sequence>MVSDTIVREYEVVAAIRSIHSHSIASLVVLLWDFLLTMDDEVGRIWPMKKGRFKWLYMFLRYIPLSTQIFHQIVLPHFFGNDTISPLACTLWHVYMIVLIQVINVALELVLALRVAALFGGHRWVPRLLGCIMVVEFLCAVPNVWENIPYYQHCILFILSPVVLVRAVASLVVQTTFICMTLYRVLIRDSRFWKTPVIFQVARDGTVAYFVEIGLICWGFVIFKLHWHPAILFFWAVTLRSICGTRLILNVAHLRGQEVSQDSDNILFTTQIDVPAYFTPGSGVYRPGLTSTQNML</sequence>
<dbReference type="Pfam" id="PF20151">
    <property type="entry name" value="DUF6533"/>
    <property type="match status" value="1"/>
</dbReference>
<keyword evidence="1" id="KW-0472">Membrane</keyword>